<dbReference type="PANTHER" id="PTHR34819">
    <property type="entry name" value="LARGE CYSTEINE-RICH PERIPLASMIC PROTEIN OMCB"/>
    <property type="match status" value="1"/>
</dbReference>
<dbReference type="STRING" id="189425.PGRAT_10245"/>
<feature type="domain" description="DUF11" evidence="1">
    <location>
        <begin position="173"/>
        <end position="292"/>
    </location>
</feature>
<dbReference type="eggNOG" id="COG1361">
    <property type="taxonomic scope" value="Bacteria"/>
</dbReference>
<gene>
    <name evidence="2" type="ORF">PGRAT_10245</name>
</gene>
<keyword evidence="3" id="KW-1185">Reference proteome</keyword>
<evidence type="ECO:0000259" key="1">
    <source>
        <dbReference type="Pfam" id="PF01345"/>
    </source>
</evidence>
<evidence type="ECO:0000313" key="3">
    <source>
        <dbReference type="Proteomes" id="UP000029500"/>
    </source>
</evidence>
<evidence type="ECO:0000313" key="2">
    <source>
        <dbReference type="EMBL" id="AIQ67961.1"/>
    </source>
</evidence>
<dbReference type="OrthoDB" id="1751088at2"/>
<dbReference type="Pfam" id="PF01345">
    <property type="entry name" value="DUF11"/>
    <property type="match status" value="2"/>
</dbReference>
<sequence>MIRDSRLQPVVSNQSMVLFSSAAGADVITYSNTVHTPVVGPVLTILKSADQTSVSLGETLVYTLIARNEGNAPALATLVDILPSGVSFVANSVLRDGVPLPGVSPSSGIPLGAIAPQGEIRIAFQVIVVSLPPSLELGNRARAVYSFTTSEGRRVEGEVYSNQVSVSLLAYKLSILLAASTPTTFVGDAVTFTLRLRNEGTRLMSGILATIPVPEGAAFLPASVISGGIYSPDAGPAKGIPLPPLAPGKAEDISFQVRVVSVPSSSALTTRAVVTYDTAGDAGETKSNTVTVAVIQSGLSVSLKVDKYSAAPGDQLRYEFTIRNSGNLAVDAMVADAIPTGTLFIWDSVRVDGIPQRGVRPGEGIPLGTIRAGSAAVVDFLVSIPAEANIHHVPAIQNQGSVEYTFTLPDGRNVRERVRSNTVVTLLVSPIISIEMTGEPPLVEPGGIAEFNITVMNSGNYPAEVSVIQIIPQGSTLETGKVTVSVHTLPESTYSGIISLGVMQPGQTIQLSYLVRVHPGYMGNALQGCSTALYLYTIDGRRYSGEARSNSYRLLIEEISE</sequence>
<dbReference type="NCBIfam" id="TIGR01451">
    <property type="entry name" value="B_ant_repeat"/>
    <property type="match status" value="3"/>
</dbReference>
<dbReference type="Proteomes" id="UP000029500">
    <property type="component" value="Chromosome"/>
</dbReference>
<protein>
    <recommendedName>
        <fullName evidence="1">DUF11 domain-containing protein</fullName>
    </recommendedName>
</protein>
<name>A0A089M2J4_9BACL</name>
<dbReference type="RefSeq" id="WP_025708377.1">
    <property type="nucleotide sequence ID" value="NZ_CP009287.1"/>
</dbReference>
<dbReference type="InterPro" id="IPR047589">
    <property type="entry name" value="DUF11_rpt"/>
</dbReference>
<dbReference type="HOGENOM" id="CLU_485586_0_0_9"/>
<dbReference type="InterPro" id="IPR051172">
    <property type="entry name" value="Chlamydia_OmcB"/>
</dbReference>
<dbReference type="AlphaFoldDB" id="A0A089M2J4"/>
<proteinExistence type="predicted"/>
<dbReference type="KEGG" id="pgm:PGRAT_10245"/>
<reference evidence="2 3" key="1">
    <citation type="submission" date="2014-08" db="EMBL/GenBank/DDBJ databases">
        <title>Comparative genomics of the Paenibacillus odorifer group.</title>
        <authorList>
            <person name="den Bakker H.C."/>
            <person name="Tsai Y.-C."/>
            <person name="Martin N."/>
            <person name="Korlach J."/>
            <person name="Wiedmann M."/>
        </authorList>
    </citation>
    <scope>NUCLEOTIDE SEQUENCE [LARGE SCALE GENOMIC DNA]</scope>
    <source>
        <strain evidence="2 3">DSM 15220</strain>
    </source>
</reference>
<accession>A0A089M2J4</accession>
<organism evidence="2 3">
    <name type="scientific">Paenibacillus graminis</name>
    <dbReference type="NCBI Taxonomy" id="189425"/>
    <lineage>
        <taxon>Bacteria</taxon>
        <taxon>Bacillati</taxon>
        <taxon>Bacillota</taxon>
        <taxon>Bacilli</taxon>
        <taxon>Bacillales</taxon>
        <taxon>Paenibacillaceae</taxon>
        <taxon>Paenibacillus</taxon>
    </lineage>
</organism>
<dbReference type="EMBL" id="CP009287">
    <property type="protein sequence ID" value="AIQ67961.1"/>
    <property type="molecule type" value="Genomic_DNA"/>
</dbReference>
<feature type="domain" description="DUF11" evidence="1">
    <location>
        <begin position="43"/>
        <end position="93"/>
    </location>
</feature>
<dbReference type="InterPro" id="IPR001434">
    <property type="entry name" value="OmcB-like_DUF11"/>
</dbReference>